<organism evidence="2 3">
    <name type="scientific">Aspergillus candidus</name>
    <dbReference type="NCBI Taxonomy" id="41067"/>
    <lineage>
        <taxon>Eukaryota</taxon>
        <taxon>Fungi</taxon>
        <taxon>Dikarya</taxon>
        <taxon>Ascomycota</taxon>
        <taxon>Pezizomycotina</taxon>
        <taxon>Eurotiomycetes</taxon>
        <taxon>Eurotiomycetidae</taxon>
        <taxon>Eurotiales</taxon>
        <taxon>Aspergillaceae</taxon>
        <taxon>Aspergillus</taxon>
        <taxon>Aspergillus subgen. Circumdati</taxon>
    </lineage>
</organism>
<dbReference type="RefSeq" id="XP_024676199.1">
    <property type="nucleotide sequence ID" value="XM_024820547.1"/>
</dbReference>
<feature type="compositionally biased region" description="Polar residues" evidence="1">
    <location>
        <begin position="105"/>
        <end position="117"/>
    </location>
</feature>
<gene>
    <name evidence="2" type="ORF">BDW47DRAFT_98012</name>
</gene>
<evidence type="ECO:0000313" key="3">
    <source>
        <dbReference type="Proteomes" id="UP000234585"/>
    </source>
</evidence>
<reference evidence="2 3" key="1">
    <citation type="submission" date="2017-12" db="EMBL/GenBank/DDBJ databases">
        <authorList>
            <consortium name="DOE Joint Genome Institute"/>
            <person name="Haridas S."/>
            <person name="Kjaerbolling I."/>
            <person name="Vesth T.C."/>
            <person name="Frisvad J.C."/>
            <person name="Nybo J.L."/>
            <person name="Theobald S."/>
            <person name="Kuo A."/>
            <person name="Bowyer P."/>
            <person name="Matsuda Y."/>
            <person name="Mondo S."/>
            <person name="Lyhne E.K."/>
            <person name="Kogle M.E."/>
            <person name="Clum A."/>
            <person name="Lipzen A."/>
            <person name="Salamov A."/>
            <person name="Ngan C.Y."/>
            <person name="Daum C."/>
            <person name="Chiniquy J."/>
            <person name="Barry K."/>
            <person name="LaButti K."/>
            <person name="Simmons B.A."/>
            <person name="Magnuson J.K."/>
            <person name="Mortensen U.H."/>
            <person name="Larsen T.O."/>
            <person name="Grigoriev I.V."/>
            <person name="Baker S.E."/>
            <person name="Andersen M.R."/>
            <person name="Nordberg H.P."/>
            <person name="Cantor M.N."/>
            <person name="Hua S.X."/>
        </authorList>
    </citation>
    <scope>NUCLEOTIDE SEQUENCE [LARGE SCALE GENOMIC DNA]</scope>
    <source>
        <strain evidence="2 3">CBS 102.13</strain>
    </source>
</reference>
<dbReference type="GeneID" id="36527707"/>
<sequence>MILGCVKSNRGSGGDKCFGNPTYLSHQAGPKVGILINFPVYERVQEPPPYTYCGDHRSRRVELYEDAFIKPVSIVNCTPNWLVDTWRTIQSSYCQLDSQFSNNIVRSGSTQRRSPVSTDRHHPPRTAHLPPMRENAARSYSEIWTAPGWSTARKYFARRLSRGLSVRWIGG</sequence>
<protein>
    <submittedName>
        <fullName evidence="2">Uncharacterized protein</fullName>
    </submittedName>
</protein>
<feature type="region of interest" description="Disordered" evidence="1">
    <location>
        <begin position="105"/>
        <end position="132"/>
    </location>
</feature>
<proteinExistence type="predicted"/>
<dbReference type="Proteomes" id="UP000234585">
    <property type="component" value="Unassembled WGS sequence"/>
</dbReference>
<dbReference type="AlphaFoldDB" id="A0A2I2FNI0"/>
<keyword evidence="3" id="KW-1185">Reference proteome</keyword>
<name>A0A2I2FNI0_ASPCN</name>
<evidence type="ECO:0000256" key="1">
    <source>
        <dbReference type="SAM" id="MobiDB-lite"/>
    </source>
</evidence>
<accession>A0A2I2FNI0</accession>
<dbReference type="EMBL" id="KZ559118">
    <property type="protein sequence ID" value="PLB42187.1"/>
    <property type="molecule type" value="Genomic_DNA"/>
</dbReference>
<evidence type="ECO:0000313" key="2">
    <source>
        <dbReference type="EMBL" id="PLB42187.1"/>
    </source>
</evidence>